<reference evidence="4 11" key="1">
    <citation type="journal article" date="2007" name="Arch. Virol.">
        <title>Sequence determination of variable regions within the genomes of gallid herpesvirus-2 pathotypes.</title>
        <authorList>
            <person name="Spatz S.J."/>
            <person name="Silva R.F."/>
        </authorList>
    </citation>
    <scope>NUCLEOTIDE SEQUENCE [LARGE SCALE GENOMIC DNA]</scope>
    <source>
        <strain evidence="4">CU-2</strain>
    </source>
</reference>
<dbReference type="Proteomes" id="UP000181598">
    <property type="component" value="Segment"/>
</dbReference>
<evidence type="ECO:0000313" key="1">
    <source>
        <dbReference type="EMBL" id="ABF72339.1"/>
    </source>
</evidence>
<reference evidence="8" key="8">
    <citation type="submission" date="2020-08" db="EMBL/GenBank/DDBJ databases">
        <title>Marek's disease virus requires both copies of the inverted repeat regions for efficient in vivo replication and pathogenesis.</title>
        <authorList>
            <person name="Conradie A.M."/>
            <person name="Kaufer B."/>
        </authorList>
    </citation>
    <scope>NUCLEOTIDE SEQUENCE</scope>
</reference>
<reference evidence="3 12" key="3">
    <citation type="journal article" date="2007" name="Virus Genes">
        <title>Comparative sequence analysis of a highly oncogenic but horizontal spread-defective clone of Marek's disease virus.</title>
        <authorList>
            <person name="Spatz S.J."/>
            <person name="Zhao Y."/>
            <person name="Petherbridge L."/>
            <person name="Smith L.P."/>
            <person name="Baigent S.J."/>
            <person name="Nair V."/>
        </authorList>
    </citation>
    <scope>NUCLEOTIDE SEQUENCE [LARGE SCALE GENOMIC DNA]</scope>
    <source>
        <strain evidence="3">RB-1B</strain>
    </source>
</reference>
<dbReference type="Proteomes" id="UP000180864">
    <property type="component" value="Segment"/>
</dbReference>
<evidence type="ECO:0000313" key="8">
    <source>
        <dbReference type="EMBL" id="QOT14690.1"/>
    </source>
</evidence>
<evidence type="ECO:0000313" key="10">
    <source>
        <dbReference type="Proteomes" id="UP000134084"/>
    </source>
</evidence>
<gene>
    <name evidence="1" type="ORF">MDV081.5</name>
    <name evidence="2" type="ORF">MDV102.5</name>
</gene>
<dbReference type="Proteomes" id="UP000134084">
    <property type="component" value="Segment"/>
</dbReference>
<evidence type="ECO:0000313" key="5">
    <source>
        <dbReference type="EMBL" id="AFM74673.1"/>
    </source>
</evidence>
<dbReference type="EMBL" id="MT797630">
    <property type="protein sequence ID" value="QOT14277.1"/>
    <property type="molecule type" value="Genomic_DNA"/>
</dbReference>
<dbReference type="EMBL" id="JQ809691">
    <property type="protein sequence ID" value="AFM75090.1"/>
    <property type="molecule type" value="Genomic_DNA"/>
</dbReference>
<dbReference type="Proteomes" id="UP000143489">
    <property type="component" value="Segment"/>
</dbReference>
<evidence type="ECO:0000313" key="7">
    <source>
        <dbReference type="EMBL" id="QOT14277.1"/>
    </source>
</evidence>
<name>Q19B06_9ALPH</name>
<dbReference type="EMBL" id="EF523390">
    <property type="protein sequence ID" value="ABR13186.1"/>
    <property type="molecule type" value="Genomic_DNA"/>
</dbReference>
<dbReference type="Proteomes" id="UP000181470">
    <property type="component" value="Segment"/>
</dbReference>
<reference evidence="6" key="7">
    <citation type="submission" date="2020-07" db="EMBL/GenBank/DDBJ databases">
        <title>Distinct polymorphisms in a single herpesvirus gene are capable of enhancing virulence and mediate vaccinal resistance.</title>
        <authorList>
            <person name="Conradie A.M."/>
            <person name="Bertzbach L.D."/>
            <person name="Trimpert J.D."/>
            <person name="Patria J.N."/>
            <person name="Murata S."/>
            <person name="Parcells M.S."/>
            <person name="Kaufer B.B."/>
        </authorList>
    </citation>
    <scope>NUCLEOTIDE SEQUENCE</scope>
</reference>
<evidence type="ECO:0000313" key="11">
    <source>
        <dbReference type="Proteomes" id="UP000134498"/>
    </source>
</evidence>
<dbReference type="EMBL" id="MT872313">
    <property type="protein sequence ID" value="QOT14690.1"/>
    <property type="molecule type" value="Genomic_DNA"/>
</dbReference>
<evidence type="ECO:0000313" key="3">
    <source>
        <dbReference type="EMBL" id="ABR13186.1"/>
    </source>
</evidence>
<evidence type="ECO:0000313" key="9">
    <source>
        <dbReference type="EMBL" id="QOT14964.1"/>
    </source>
</evidence>
<evidence type="ECO:0000313" key="4">
    <source>
        <dbReference type="EMBL" id="ACF94807.1"/>
    </source>
</evidence>
<dbReference type="EMBL" id="JQ820250">
    <property type="protein sequence ID" value="AFM75450.1"/>
    <property type="molecule type" value="Genomic_DNA"/>
</dbReference>
<dbReference type="EMBL" id="JQ809691">
    <property type="protein sequence ID" value="AFM75050.1"/>
    <property type="molecule type" value="Genomic_DNA"/>
</dbReference>
<sequence>MRANKKAPKNCAPLFGAFFCAVFKIAPYQFQSSRHLANTLLSLHDLL</sequence>
<reference evidence="9" key="9">
    <citation type="submission" date="2020-09" db="EMBL/GenBank/DDBJ databases">
        <title>Functional analysis of genomic repeat regions in Marek's disease virus replication and pathogenesis.</title>
        <authorList>
            <person name="Vychodil T."/>
            <person name="Conradie A.M."/>
            <person name="Trimpert J."/>
            <person name="Aswad A."/>
            <person name="Bertzbach L.D."/>
            <person name="Kaufer B."/>
        </authorList>
    </citation>
    <scope>NUCLEOTIDE SEQUENCE</scope>
</reference>
<dbReference type="EMBL" id="DQ530348">
    <property type="protein sequence ID" value="ABF72381.1"/>
    <property type="molecule type" value="Genomic_DNA"/>
</dbReference>
<organism evidence="2 13">
    <name type="scientific">Gallid alphaherpesvirus 2</name>
    <dbReference type="NCBI Taxonomy" id="10390"/>
    <lineage>
        <taxon>Viruses</taxon>
        <taxon>Duplodnaviria</taxon>
        <taxon>Heunggongvirae</taxon>
        <taxon>Peploviricota</taxon>
        <taxon>Herviviricetes</taxon>
        <taxon>Herpesvirales</taxon>
        <taxon>Orthoherpesviridae</taxon>
        <taxon>Alphaherpesvirinae</taxon>
        <taxon>Mardivirus</taxon>
        <taxon>Mardivirus gallidalpha2</taxon>
    </lineage>
</organism>
<accession>Q19B06</accession>
<dbReference type="EMBL" id="MT797629">
    <property type="protein sequence ID" value="QOT14091.1"/>
    <property type="molecule type" value="Genomic_DNA"/>
</dbReference>
<dbReference type="EMBL" id="DQ530348">
    <property type="protein sequence ID" value="ABF72339.1"/>
    <property type="molecule type" value="Genomic_DNA"/>
</dbReference>
<dbReference type="Proteomes" id="UP000181580">
    <property type="component" value="Segment"/>
</dbReference>
<dbReference type="EMBL" id="EF523390">
    <property type="protein sequence ID" value="ABR13229.1"/>
    <property type="molecule type" value="Genomic_DNA"/>
</dbReference>
<dbReference type="EMBL" id="MT797630">
    <property type="protein sequence ID" value="QOT14318.1"/>
    <property type="molecule type" value="Genomic_DNA"/>
</dbReference>
<dbReference type="EMBL" id="JQ806361">
    <property type="protein sequence ID" value="AFM74673.1"/>
    <property type="molecule type" value="Genomic_DNA"/>
</dbReference>
<dbReference type="EMBL" id="JQ836662">
    <property type="protein sequence ID" value="AFM75597.1"/>
    <property type="molecule type" value="Genomic_DNA"/>
</dbReference>
<dbReference type="Proteomes" id="UP000180974">
    <property type="component" value="Segment"/>
</dbReference>
<reference evidence="10 14" key="5">
    <citation type="journal article" date="2012" name="Virus Genes">
        <title>Dynamic equilibrium of Marek's disease genomes during in vitro serial passage.</title>
        <authorList>
            <person name="Spatz S.J."/>
            <person name="Volkening J.D."/>
            <person name="Gimeno I.M."/>
            <person name="Heidari M."/>
            <person name="Witter R.L."/>
        </authorList>
    </citation>
    <scope>NUCLEOTIDE SEQUENCE [LARGE SCALE GENOMIC DNA]</scope>
    <source>
        <strain evidence="5">648a</strain>
    </source>
</reference>
<dbReference type="EMBL" id="MT797631">
    <property type="protein sequence ID" value="QOT14504.1"/>
    <property type="molecule type" value="Genomic_DNA"/>
</dbReference>
<dbReference type="EMBL" id="MT813453">
    <property type="protein sequence ID" value="QOT14686.1"/>
    <property type="molecule type" value="Genomic_DNA"/>
</dbReference>
<evidence type="ECO:0000313" key="6">
    <source>
        <dbReference type="EMBL" id="QOT14091.1"/>
    </source>
</evidence>
<dbReference type="EMBL" id="JQ820250">
    <property type="protein sequence ID" value="AFM75418.1"/>
    <property type="molecule type" value="Genomic_DNA"/>
</dbReference>
<proteinExistence type="predicted"/>
<dbReference type="EMBL" id="JQ806362">
    <property type="protein sequence ID" value="AFM74903.1"/>
    <property type="molecule type" value="Genomic_DNA"/>
</dbReference>
<dbReference type="Proteomes" id="UP000149312">
    <property type="component" value="Segment"/>
</dbReference>
<dbReference type="EMBL" id="JQ809692">
    <property type="protein sequence ID" value="AFM75271.1"/>
    <property type="molecule type" value="Genomic_DNA"/>
</dbReference>
<dbReference type="Proteomes" id="UP000134498">
    <property type="component" value="Genome"/>
</dbReference>
<dbReference type="EMBL" id="MT813453">
    <property type="protein sequence ID" value="QOT14644.1"/>
    <property type="molecule type" value="Genomic_DNA"/>
</dbReference>
<reference evidence="2 13" key="2">
    <citation type="journal article" date="2007" name="J. Gen. Virol.">
        <title>Comparative full-length sequence analysis of oncogenic and vaccine (Rispens) strains of Marek's disease virus.</title>
        <authorList>
            <person name="Spatz S.J."/>
            <person name="Petherbridge L."/>
            <person name="Zhao Y."/>
            <person name="Nair V."/>
        </authorList>
    </citation>
    <scope>NUCLEOTIDE SEQUENCE [LARGE SCALE GENOMIC DNA]</scope>
    <source>
        <strain evidence="2">CVI988</strain>
    </source>
</reference>
<evidence type="ECO:0000313" key="2">
    <source>
        <dbReference type="EMBL" id="ABF72381.1"/>
    </source>
</evidence>
<reference evidence="7" key="6">
    <citation type="submission" date="2020-07" db="EMBL/GenBank/DDBJ databases">
        <title>Distinct polymorphisms in a single herpesvirus gene are capable of enhancing virulence and mediate vaccinal resistance.</title>
        <authorList>
            <person name="Conradie A.M."/>
            <person name="Bertzbach L.D."/>
            <person name="Trimpert J."/>
            <person name="Patria J.N."/>
            <person name="Murata S."/>
            <person name="Parcells M.S."/>
            <person name="Kaufer B.B."/>
        </authorList>
    </citation>
    <scope>NUCLEOTIDE SEQUENCE</scope>
</reference>
<dbReference type="EMBL" id="MT797629">
    <property type="protein sequence ID" value="QOT14132.1"/>
    <property type="molecule type" value="Genomic_DNA"/>
</dbReference>
<dbReference type="EMBL" id="JQ806361">
    <property type="protein sequence ID" value="AFM74714.1"/>
    <property type="molecule type" value="Genomic_DNA"/>
</dbReference>
<protein>
    <submittedName>
        <fullName evidence="2">Uncharacterized protein</fullName>
    </submittedName>
</protein>
<reference evidence="4 11" key="4">
    <citation type="journal article" date="2008" name="Virus Genes">
        <title>Sequence determination of a mildly virulent strain (CU-2) of Gallid herpesvirus type 2 using 454 pyrosequencing.</title>
        <authorList>
            <person name="Spatz S.J."/>
            <person name="Rue C.A."/>
        </authorList>
    </citation>
    <scope>NUCLEOTIDE SEQUENCE [LARGE SCALE GENOMIC DNA]</scope>
    <source>
        <strain evidence="4">CU-2</strain>
    </source>
</reference>
<dbReference type="EMBL" id="JQ836662">
    <property type="protein sequence ID" value="AFM75628.1"/>
    <property type="molecule type" value="Genomic_DNA"/>
</dbReference>
<dbReference type="EMBL" id="JQ806362">
    <property type="protein sequence ID" value="AFM74861.1"/>
    <property type="molecule type" value="Genomic_DNA"/>
</dbReference>
<dbReference type="EMBL" id="MT955328">
    <property type="protein sequence ID" value="QOT14964.1"/>
    <property type="molecule type" value="Genomic_DNA"/>
</dbReference>
<evidence type="ECO:0000313" key="12">
    <source>
        <dbReference type="Proteomes" id="UP000143489"/>
    </source>
</evidence>
<dbReference type="EMBL" id="EU499381">
    <property type="protein sequence ID" value="ACF94807.1"/>
    <property type="molecule type" value="Genomic_DNA"/>
</dbReference>
<dbReference type="EMBL" id="JQ809692">
    <property type="protein sequence ID" value="AFM75235.1"/>
    <property type="molecule type" value="Genomic_DNA"/>
</dbReference>
<evidence type="ECO:0000313" key="13">
    <source>
        <dbReference type="Proteomes" id="UP000149312"/>
    </source>
</evidence>
<dbReference type="EMBL" id="EU499381">
    <property type="protein sequence ID" value="ACF94813.1"/>
    <property type="molecule type" value="Genomic_DNA"/>
</dbReference>
<evidence type="ECO:0000313" key="14">
    <source>
        <dbReference type="Proteomes" id="UP000180864"/>
    </source>
</evidence>
<dbReference type="EMBL" id="MT797631">
    <property type="protein sequence ID" value="QOT14463.1"/>
    <property type="molecule type" value="Genomic_DNA"/>
</dbReference>